<keyword evidence="5" id="KW-0328">Glycosyltransferase</keyword>
<proteinExistence type="inferred from homology"/>
<organism evidence="14 15">
    <name type="scientific">Polypedilum vanderplanki</name>
    <name type="common">Sleeping chironomid midge</name>
    <dbReference type="NCBI Taxonomy" id="319348"/>
    <lineage>
        <taxon>Eukaryota</taxon>
        <taxon>Metazoa</taxon>
        <taxon>Ecdysozoa</taxon>
        <taxon>Arthropoda</taxon>
        <taxon>Hexapoda</taxon>
        <taxon>Insecta</taxon>
        <taxon>Pterygota</taxon>
        <taxon>Neoptera</taxon>
        <taxon>Endopterygota</taxon>
        <taxon>Diptera</taxon>
        <taxon>Nematocera</taxon>
        <taxon>Chironomoidea</taxon>
        <taxon>Chironomidae</taxon>
        <taxon>Chironominae</taxon>
        <taxon>Polypedilum</taxon>
        <taxon>Polypedilum</taxon>
    </lineage>
</organism>
<evidence type="ECO:0000313" key="14">
    <source>
        <dbReference type="EMBL" id="KAG5676419.1"/>
    </source>
</evidence>
<dbReference type="InterPro" id="IPR002634">
    <property type="entry name" value="BolA"/>
</dbReference>
<dbReference type="InterPro" id="IPR036065">
    <property type="entry name" value="BolA-like_sf"/>
</dbReference>
<evidence type="ECO:0000256" key="5">
    <source>
        <dbReference type="ARBA" id="ARBA00022676"/>
    </source>
</evidence>
<feature type="transmembrane region" description="Helical" evidence="13">
    <location>
        <begin position="148"/>
        <end position="166"/>
    </location>
</feature>
<evidence type="ECO:0000256" key="6">
    <source>
        <dbReference type="ARBA" id="ARBA00022679"/>
    </source>
</evidence>
<comment type="similarity">
    <text evidence="3">Belongs to the ALG6/ALG8 glucosyltransferase family.</text>
</comment>
<name>A0A9J6C3M9_POLVA</name>
<keyword evidence="7 13" id="KW-0812">Transmembrane</keyword>
<keyword evidence="6" id="KW-0808">Transferase</keyword>
<evidence type="ECO:0000313" key="15">
    <source>
        <dbReference type="Proteomes" id="UP001107558"/>
    </source>
</evidence>
<comment type="pathway">
    <text evidence="2">Protein modification; protein glycosylation.</text>
</comment>
<gene>
    <name evidence="14" type="ORF">PVAND_006257</name>
</gene>
<evidence type="ECO:0000256" key="13">
    <source>
        <dbReference type="SAM" id="Phobius"/>
    </source>
</evidence>
<evidence type="ECO:0000256" key="10">
    <source>
        <dbReference type="ARBA" id="ARBA00023136"/>
    </source>
</evidence>
<dbReference type="AlphaFoldDB" id="A0A9J6C3M9"/>
<feature type="transmembrane region" description="Helical" evidence="13">
    <location>
        <begin position="240"/>
        <end position="259"/>
    </location>
</feature>
<dbReference type="OrthoDB" id="4983at2759"/>
<dbReference type="PANTHER" id="PTHR12413:SF1">
    <property type="entry name" value="DOLICHYL PYROPHOSPHATE MAN9GLCNAC2 ALPHA-1,3-GLUCOSYLTRANSFERASE"/>
    <property type="match status" value="1"/>
</dbReference>
<dbReference type="GO" id="GO:0005789">
    <property type="term" value="C:endoplasmic reticulum membrane"/>
    <property type="evidence" value="ECO:0007669"/>
    <property type="project" value="UniProtKB-SubCell"/>
</dbReference>
<evidence type="ECO:0000256" key="4">
    <source>
        <dbReference type="ARBA" id="ARBA00011937"/>
    </source>
</evidence>
<dbReference type="SUPFAM" id="SSF82657">
    <property type="entry name" value="BolA-like"/>
    <property type="match status" value="1"/>
</dbReference>
<accession>A0A9J6C3M9</accession>
<protein>
    <recommendedName>
        <fullName evidence="4">dolichyl-P-Glc:Man9GlcNAc2-PP-dolichol alpha-1,3-glucosyltransferase</fullName>
        <ecNumber evidence="4">2.4.1.267</ecNumber>
    </recommendedName>
    <alternativeName>
        <fullName evidence="12">Asparagine-linked glycosylation protein 6 homolog</fullName>
    </alternativeName>
    <alternativeName>
        <fullName evidence="11">Dol-P-Glc:Man(9)GlcNAc(2)-PP-Dol alpha-1,3-glucosyltransferase</fullName>
    </alternativeName>
</protein>
<evidence type="ECO:0000256" key="8">
    <source>
        <dbReference type="ARBA" id="ARBA00022824"/>
    </source>
</evidence>
<dbReference type="EC" id="2.4.1.267" evidence="4"/>
<keyword evidence="9 13" id="KW-1133">Transmembrane helix</keyword>
<evidence type="ECO:0000256" key="9">
    <source>
        <dbReference type="ARBA" id="ARBA00022989"/>
    </source>
</evidence>
<evidence type="ECO:0000256" key="7">
    <source>
        <dbReference type="ARBA" id="ARBA00022692"/>
    </source>
</evidence>
<evidence type="ECO:0000256" key="1">
    <source>
        <dbReference type="ARBA" id="ARBA00004477"/>
    </source>
</evidence>
<dbReference type="GO" id="GO:0042281">
    <property type="term" value="F:dolichyl pyrophosphate Man9GlcNAc2 alpha-1,3-glucosyltransferase activity"/>
    <property type="evidence" value="ECO:0007669"/>
    <property type="project" value="UniProtKB-EC"/>
</dbReference>
<keyword evidence="8" id="KW-0256">Endoplasmic reticulum</keyword>
<keyword evidence="10 13" id="KW-0472">Membrane</keyword>
<dbReference type="PANTHER" id="PTHR12413">
    <property type="entry name" value="DOLICHYL GLYCOSYLTRANSFERASE"/>
    <property type="match status" value="1"/>
</dbReference>
<feature type="transmembrane region" description="Helical" evidence="13">
    <location>
        <begin position="361"/>
        <end position="383"/>
    </location>
</feature>
<feature type="transmembrane region" description="Helical" evidence="13">
    <location>
        <begin position="178"/>
        <end position="205"/>
    </location>
</feature>
<dbReference type="Pfam" id="PF01722">
    <property type="entry name" value="BolA"/>
    <property type="match status" value="1"/>
</dbReference>
<comment type="caution">
    <text evidence="14">The sequence shown here is derived from an EMBL/GenBank/DDBJ whole genome shotgun (WGS) entry which is preliminary data.</text>
</comment>
<dbReference type="Proteomes" id="UP001107558">
    <property type="component" value="Chromosome 2"/>
</dbReference>
<feature type="transmembrane region" description="Helical" evidence="13">
    <location>
        <begin position="398"/>
        <end position="418"/>
    </location>
</feature>
<evidence type="ECO:0000256" key="3">
    <source>
        <dbReference type="ARBA" id="ARBA00008715"/>
    </source>
</evidence>
<feature type="transmembrane region" description="Helical" evidence="13">
    <location>
        <begin position="337"/>
        <end position="354"/>
    </location>
</feature>
<evidence type="ECO:0000256" key="2">
    <source>
        <dbReference type="ARBA" id="ARBA00004922"/>
    </source>
</evidence>
<dbReference type="EMBL" id="JADBJN010000002">
    <property type="protein sequence ID" value="KAG5676419.1"/>
    <property type="molecule type" value="Genomic_DNA"/>
</dbReference>
<dbReference type="InterPro" id="IPR004856">
    <property type="entry name" value="Glyco_trans_ALG6/ALG8"/>
</dbReference>
<sequence length="524" mass="60401">MTFYKYAIIVCAGIFLRTTISLHSYSGQGKKPLFGDFEAQRHWQEVTVNLPIKDWYENTTDNDLLYWGLDYPPLTAYHSYLIGQTAKFVNESFVELHKSRGIETEEHKQFMRMTVLIADILIYIPAMLLACNVIFFRILKINAEKGESFHWLYLCIAILYPGQILIDNGHFQYNNISLGFTVIAISAILCDQRLIGAIFFVFALNYKQMELYHALPFFCYLLSTCFIDRERQKSFTFITGIKRLSLLGIVVVISFLLIWLPWLSSLESLLQVVHRIFPIYRGVFEDKVSNIWCIVNVFMKIKENFTNEQMAKICLMCTATSIVPSSITLLLKPTKRQFLYSLINCSLAFFLFSFQVHEKSILIPAISVALIFSLEPFMSFWFLQISTFSMLPLLVKDGLFAAFIGLSGFTILLVKLIIDESKDQKNKNSNYLQILLKINNLTSRKWLENFMIFSYLLSTVEVEDLSDGCGGKFAAIIVSDQFAGKSLLARHRLVNTALAEELKEIHAFSQKTFTPEQWQEQQNQ</sequence>
<reference evidence="14" key="1">
    <citation type="submission" date="2021-03" db="EMBL/GenBank/DDBJ databases">
        <title>Chromosome level genome of the anhydrobiotic midge Polypedilum vanderplanki.</title>
        <authorList>
            <person name="Yoshida Y."/>
            <person name="Kikawada T."/>
            <person name="Gusev O."/>
        </authorList>
    </citation>
    <scope>NUCLEOTIDE SEQUENCE</scope>
    <source>
        <strain evidence="14">NIAS01</strain>
        <tissue evidence="14">Whole body or cell culture</tissue>
    </source>
</reference>
<keyword evidence="15" id="KW-1185">Reference proteome</keyword>
<dbReference type="Gene3D" id="3.10.20.90">
    <property type="entry name" value="Phosphatidylinositol 3-kinase Catalytic Subunit, Chain A, domain 1"/>
    <property type="match status" value="1"/>
</dbReference>
<evidence type="ECO:0000256" key="11">
    <source>
        <dbReference type="ARBA" id="ARBA00032921"/>
    </source>
</evidence>
<evidence type="ECO:0000256" key="12">
    <source>
        <dbReference type="ARBA" id="ARBA00033252"/>
    </source>
</evidence>
<dbReference type="Pfam" id="PF03155">
    <property type="entry name" value="Alg6_Alg8"/>
    <property type="match status" value="1"/>
</dbReference>
<comment type="subcellular location">
    <subcellularLocation>
        <location evidence="1">Endoplasmic reticulum membrane</location>
        <topology evidence="1">Multi-pass membrane protein</topology>
    </subcellularLocation>
</comment>
<feature type="transmembrane region" description="Helical" evidence="13">
    <location>
        <begin position="115"/>
        <end position="136"/>
    </location>
</feature>